<evidence type="ECO:0000259" key="9">
    <source>
        <dbReference type="Pfam" id="PF01568"/>
    </source>
</evidence>
<dbReference type="Gene3D" id="2.40.40.20">
    <property type="match status" value="1"/>
</dbReference>
<dbReference type="Proteomes" id="UP000636394">
    <property type="component" value="Unassembled WGS sequence"/>
</dbReference>
<evidence type="ECO:0000256" key="3">
    <source>
        <dbReference type="ARBA" id="ARBA00022505"/>
    </source>
</evidence>
<evidence type="ECO:0000256" key="2">
    <source>
        <dbReference type="ARBA" id="ARBA00010312"/>
    </source>
</evidence>
<evidence type="ECO:0000256" key="5">
    <source>
        <dbReference type="ARBA" id="ARBA00023002"/>
    </source>
</evidence>
<dbReference type="InterPro" id="IPR006657">
    <property type="entry name" value="MoPterin_dinucl-bd_dom"/>
</dbReference>
<evidence type="ECO:0000256" key="1">
    <source>
        <dbReference type="ARBA" id="ARBA00001942"/>
    </source>
</evidence>
<feature type="domain" description="Molybdopterin oxidoreductase" evidence="8">
    <location>
        <begin position="65"/>
        <end position="550"/>
    </location>
</feature>
<dbReference type="Gene3D" id="3.40.228.10">
    <property type="entry name" value="Dimethylsulfoxide Reductase, domain 2"/>
    <property type="match status" value="2"/>
</dbReference>
<gene>
    <name evidence="10" type="ORF">GMI68_09585</name>
</gene>
<comment type="cofactor">
    <cofactor evidence="1">
        <name>Mo-bis(molybdopterin guanine dinucleotide)</name>
        <dbReference type="ChEBI" id="CHEBI:60539"/>
    </cofactor>
</comment>
<protein>
    <submittedName>
        <fullName evidence="10">Molybdopterin-dependent oxidoreductase</fullName>
    </submittedName>
</protein>
<dbReference type="RefSeq" id="WP_166340520.1">
    <property type="nucleotide sequence ID" value="NZ_WPCR01000019.1"/>
</dbReference>
<comment type="caution">
    <text evidence="10">The sequence shown here is derived from an EMBL/GenBank/DDBJ whole genome shotgun (WGS) entry which is preliminary data.</text>
</comment>
<keyword evidence="5" id="KW-0560">Oxidoreductase</keyword>
<evidence type="ECO:0000259" key="8">
    <source>
        <dbReference type="Pfam" id="PF00384"/>
    </source>
</evidence>
<dbReference type="Pfam" id="PF00384">
    <property type="entry name" value="Molybdopterin"/>
    <property type="match status" value="1"/>
</dbReference>
<dbReference type="CDD" id="cd02775">
    <property type="entry name" value="MopB_CT"/>
    <property type="match status" value="1"/>
</dbReference>
<dbReference type="InterPro" id="IPR006655">
    <property type="entry name" value="Mopterin_OxRdtase_prok_CS"/>
</dbReference>
<keyword evidence="3" id="KW-0500">Molybdenum</keyword>
<dbReference type="PROSITE" id="PS00490">
    <property type="entry name" value="MOLYBDOPTERIN_PROK_2"/>
    <property type="match status" value="1"/>
</dbReference>
<evidence type="ECO:0000256" key="4">
    <source>
        <dbReference type="ARBA" id="ARBA00022723"/>
    </source>
</evidence>
<comment type="similarity">
    <text evidence="2">Belongs to the prokaryotic molybdopterin-containing oxidoreductase family.</text>
</comment>
<evidence type="ECO:0000313" key="11">
    <source>
        <dbReference type="Proteomes" id="UP000636394"/>
    </source>
</evidence>
<evidence type="ECO:0000256" key="6">
    <source>
        <dbReference type="ARBA" id="ARBA00023004"/>
    </source>
</evidence>
<keyword evidence="4" id="KW-0479">Metal-binding</keyword>
<dbReference type="SUPFAM" id="SSF50692">
    <property type="entry name" value="ADC-like"/>
    <property type="match status" value="1"/>
</dbReference>
<dbReference type="InterPro" id="IPR050612">
    <property type="entry name" value="Prok_Mopterin_Oxidored"/>
</dbReference>
<dbReference type="InterPro" id="IPR009010">
    <property type="entry name" value="Asp_de-COase-like_dom_sf"/>
</dbReference>
<organism evidence="10 11">
    <name type="scientific">Xiamenia xianingshaonis</name>
    <dbReference type="NCBI Taxonomy" id="2682776"/>
    <lineage>
        <taxon>Bacteria</taxon>
        <taxon>Bacillati</taxon>
        <taxon>Actinomycetota</taxon>
        <taxon>Coriobacteriia</taxon>
        <taxon>Eggerthellales</taxon>
        <taxon>Eggerthellaceae</taxon>
        <taxon>Xiamenia</taxon>
    </lineage>
</organism>
<sequence>MASTEKVTYNLCQGWGCHEHCLVETHVKDGKIDRVQKCLFPGKRPANDICMKGILSAKIPYAKDRILHPLKRVGERGEGKFEEISWDQALDEISAKIKESAEKYGPRSIMLNQFWCGYPGDWKSTQNDLIYRFAFAYDASILEYQAVDYGLTFGTAVVNGLFTVNSRRLPDDTGKEIIIWGGNPLGFTRPAASTHFLLDAQERGVKIVHISNLFDVTSARADQWVPVKSGTDAALALGMCNVLLEEGLYNADFLLEKTSAAYLVNTETGAYARAASLIEGASENDFAAADEQGKLGVVPHPMGQPFAGYGDLKPDLFASVEVNGVVYKTTMLLLKEFCQQWTPEKQEAATGVPAETCRQVAREYVANSPAIIYLYYGLRYPNAVQSNRAILTLALLAGNVGKKGGTIMLAGQGEQTTMFGMDQNVVRMPPNPRGMSERVTIETILEGFEDPTKQQHKVWLNCMGNPLLNWPNKDLWRRRILPNLDLFVSWEIRMTDTARYADYVLPETTTFERYETVCDTDNCVMYCEPAIEPLGEAKSGTWIFNEIAKRIGIEDDFSLSAEEWQQVRIDEGMKGKNAIVFDDEQNAIGSEPITFDKLKEKKVMRVEMPPYIPEDGLSMDMHTTTTGRFEFYSELLYNVGRPFGDLEPMEMLDEKKREEYPLQFYVGRHKYFMQGQFTNIEENHLLASKQFGVALNPIEAEKRGLVDGELVDVVNERGTMRVPLQLRDDIPVGMAHTWYSFDEKHYPGTCCPQDLMHAENTPERETAVMRAYYPSYAYINIEVLKTPQVMTHVAGPYTPEGLWDQLCDVRKISNEGEVA</sequence>
<keyword evidence="7" id="KW-0411">Iron-sulfur</keyword>
<dbReference type="Gene3D" id="3.30.2070.10">
    <property type="entry name" value="Formate dehydrogenase/DMSO reductase"/>
    <property type="match status" value="1"/>
</dbReference>
<keyword evidence="6" id="KW-0408">Iron</keyword>
<dbReference type="Gene3D" id="3.40.50.740">
    <property type="match status" value="2"/>
</dbReference>
<feature type="domain" description="Molybdopterin dinucleotide-binding" evidence="9">
    <location>
        <begin position="664"/>
        <end position="739"/>
    </location>
</feature>
<dbReference type="EMBL" id="WPCR01000019">
    <property type="protein sequence ID" value="NHM14999.1"/>
    <property type="molecule type" value="Genomic_DNA"/>
</dbReference>
<name>A0ABX0ILX3_9ACTN</name>
<dbReference type="SUPFAM" id="SSF53706">
    <property type="entry name" value="Formate dehydrogenase/DMSO reductase, domains 1-3"/>
    <property type="match status" value="1"/>
</dbReference>
<accession>A0ABX0ILX3</accession>
<dbReference type="PANTHER" id="PTHR43742">
    <property type="entry name" value="TRIMETHYLAMINE-N-OXIDE REDUCTASE"/>
    <property type="match status" value="1"/>
</dbReference>
<evidence type="ECO:0000256" key="7">
    <source>
        <dbReference type="ARBA" id="ARBA00023014"/>
    </source>
</evidence>
<keyword evidence="11" id="KW-1185">Reference proteome</keyword>
<dbReference type="InterPro" id="IPR006656">
    <property type="entry name" value="Mopterin_OxRdtase"/>
</dbReference>
<reference evidence="10 11" key="1">
    <citation type="submission" date="2019-11" db="EMBL/GenBank/DDBJ databases">
        <title>Eggerthellaceae novel genus isolated from the rectal contents of marmort.</title>
        <authorList>
            <person name="Zhang G."/>
        </authorList>
    </citation>
    <scope>NUCLEOTIDE SEQUENCE [LARGE SCALE GENOMIC DNA]</scope>
    <source>
        <strain evidence="11">zg-886</strain>
    </source>
</reference>
<proteinExistence type="inferred from homology"/>
<evidence type="ECO:0000313" key="10">
    <source>
        <dbReference type="EMBL" id="NHM14999.1"/>
    </source>
</evidence>
<dbReference type="Pfam" id="PF01568">
    <property type="entry name" value="Molydop_binding"/>
    <property type="match status" value="1"/>
</dbReference>
<dbReference type="PANTHER" id="PTHR43742:SF6">
    <property type="entry name" value="OXIDOREDUCTASE YYAE-RELATED"/>
    <property type="match status" value="1"/>
</dbReference>